<evidence type="ECO:0000259" key="2">
    <source>
        <dbReference type="Pfam" id="PF07859"/>
    </source>
</evidence>
<dbReference type="KEGG" id="gai:IMCC3135_21135"/>
<reference evidence="3 4" key="1">
    <citation type="submission" date="2016-12" db="EMBL/GenBank/DDBJ databases">
        <authorList>
            <person name="Song W.-J."/>
            <person name="Kurnit D.M."/>
        </authorList>
    </citation>
    <scope>NUCLEOTIDE SEQUENCE [LARGE SCALE GENOMIC DNA]</scope>
    <source>
        <strain evidence="3 4">IMCC3135</strain>
    </source>
</reference>
<dbReference type="Pfam" id="PF07859">
    <property type="entry name" value="Abhydrolase_3"/>
    <property type="match status" value="1"/>
</dbReference>
<evidence type="ECO:0000313" key="3">
    <source>
        <dbReference type="EMBL" id="ASJ74304.1"/>
    </source>
</evidence>
<accession>A0A2Z2P3E5</accession>
<evidence type="ECO:0000313" key="4">
    <source>
        <dbReference type="Proteomes" id="UP000250079"/>
    </source>
</evidence>
<dbReference type="EC" id="3.1.1.1" evidence="3"/>
<name>A0A2Z2P3E5_9GAMM</name>
<sequence length="106" mass="11456">MQVDRHARLLATESKCSLLSVEYRLAPEHPYPAGLNDCIEVFRQLHHVRASYPGTQGPTAVAGDSAGANLALAPLHDLGRKAYCSHSVQEQAGLNSQRPAILSLLQ</sequence>
<dbReference type="PANTHER" id="PTHR48081">
    <property type="entry name" value="AB HYDROLASE SUPERFAMILY PROTEIN C4A8.06C"/>
    <property type="match status" value="1"/>
</dbReference>
<dbReference type="OrthoDB" id="5729797at2"/>
<dbReference type="InterPro" id="IPR013094">
    <property type="entry name" value="AB_hydrolase_3"/>
</dbReference>
<dbReference type="InterPro" id="IPR050300">
    <property type="entry name" value="GDXG_lipolytic_enzyme"/>
</dbReference>
<dbReference type="AlphaFoldDB" id="A0A2Z2P3E5"/>
<dbReference type="RefSeq" id="WP_088919354.1">
    <property type="nucleotide sequence ID" value="NZ_CP018632.1"/>
</dbReference>
<dbReference type="InterPro" id="IPR029058">
    <property type="entry name" value="AB_hydrolase_fold"/>
</dbReference>
<dbReference type="Gene3D" id="3.40.50.1820">
    <property type="entry name" value="alpha/beta hydrolase"/>
    <property type="match status" value="1"/>
</dbReference>
<protein>
    <submittedName>
        <fullName evidence="3">Carboxylesterase NlhH</fullName>
        <ecNumber evidence="3">3.1.1.1</ecNumber>
    </submittedName>
</protein>
<dbReference type="Proteomes" id="UP000250079">
    <property type="component" value="Chromosome"/>
</dbReference>
<keyword evidence="1 3" id="KW-0378">Hydrolase</keyword>
<evidence type="ECO:0000256" key="1">
    <source>
        <dbReference type="ARBA" id="ARBA00022801"/>
    </source>
</evidence>
<gene>
    <name evidence="3" type="primary">nlhH_2</name>
    <name evidence="3" type="ORF">IMCC3135_21135</name>
</gene>
<dbReference type="EMBL" id="CP018632">
    <property type="protein sequence ID" value="ASJ74304.1"/>
    <property type="molecule type" value="Genomic_DNA"/>
</dbReference>
<keyword evidence="4" id="KW-1185">Reference proteome</keyword>
<dbReference type="SUPFAM" id="SSF53474">
    <property type="entry name" value="alpha/beta-Hydrolases"/>
    <property type="match status" value="1"/>
</dbReference>
<dbReference type="PANTHER" id="PTHR48081:SF8">
    <property type="entry name" value="ALPHA_BETA HYDROLASE FOLD-3 DOMAIN-CONTAINING PROTEIN-RELATED"/>
    <property type="match status" value="1"/>
</dbReference>
<dbReference type="GO" id="GO:0106435">
    <property type="term" value="F:carboxylesterase activity"/>
    <property type="evidence" value="ECO:0007669"/>
    <property type="project" value="UniProtKB-EC"/>
</dbReference>
<proteinExistence type="predicted"/>
<feature type="domain" description="Alpha/beta hydrolase fold-3" evidence="2">
    <location>
        <begin position="4"/>
        <end position="81"/>
    </location>
</feature>
<organism evidence="3 4">
    <name type="scientific">Granulosicoccus antarcticus IMCC3135</name>
    <dbReference type="NCBI Taxonomy" id="1192854"/>
    <lineage>
        <taxon>Bacteria</taxon>
        <taxon>Pseudomonadati</taxon>
        <taxon>Pseudomonadota</taxon>
        <taxon>Gammaproteobacteria</taxon>
        <taxon>Chromatiales</taxon>
        <taxon>Granulosicoccaceae</taxon>
        <taxon>Granulosicoccus</taxon>
    </lineage>
</organism>